<dbReference type="Proteomes" id="UP000186817">
    <property type="component" value="Unassembled WGS sequence"/>
</dbReference>
<organism evidence="2 3">
    <name type="scientific">Symbiodinium microadriaticum</name>
    <name type="common">Dinoflagellate</name>
    <name type="synonym">Zooxanthella microadriatica</name>
    <dbReference type="NCBI Taxonomy" id="2951"/>
    <lineage>
        <taxon>Eukaryota</taxon>
        <taxon>Sar</taxon>
        <taxon>Alveolata</taxon>
        <taxon>Dinophyceae</taxon>
        <taxon>Suessiales</taxon>
        <taxon>Symbiodiniaceae</taxon>
        <taxon>Symbiodinium</taxon>
    </lineage>
</organism>
<gene>
    <name evidence="2" type="ORF">AK812_SmicGene41353</name>
</gene>
<dbReference type="Gene3D" id="2.130.10.10">
    <property type="entry name" value="YVTN repeat-like/Quinoprotein amine dehydrogenase"/>
    <property type="match status" value="1"/>
</dbReference>
<evidence type="ECO:0000313" key="2">
    <source>
        <dbReference type="EMBL" id="OLP78462.1"/>
    </source>
</evidence>
<reference evidence="2 3" key="1">
    <citation type="submission" date="2016-02" db="EMBL/GenBank/DDBJ databases">
        <title>Genome analysis of coral dinoflagellate symbionts highlights evolutionary adaptations to a symbiotic lifestyle.</title>
        <authorList>
            <person name="Aranda M."/>
            <person name="Li Y."/>
            <person name="Liew Y.J."/>
            <person name="Baumgarten S."/>
            <person name="Simakov O."/>
            <person name="Wilson M."/>
            <person name="Piel J."/>
            <person name="Ashoor H."/>
            <person name="Bougouffa S."/>
            <person name="Bajic V.B."/>
            <person name="Ryu T."/>
            <person name="Ravasi T."/>
            <person name="Bayer T."/>
            <person name="Micklem G."/>
            <person name="Kim H."/>
            <person name="Bhak J."/>
            <person name="Lajeunesse T.C."/>
            <person name="Voolstra C.R."/>
        </authorList>
    </citation>
    <scope>NUCLEOTIDE SEQUENCE [LARGE SCALE GENOMIC DNA]</scope>
    <source>
        <strain evidence="2 3">CCMP2467</strain>
    </source>
</reference>
<dbReference type="SUPFAM" id="SSF50998">
    <property type="entry name" value="Quinoprotein alcohol dehydrogenase-like"/>
    <property type="match status" value="1"/>
</dbReference>
<name>A0A1Q9C6A4_SYMMI</name>
<keyword evidence="1" id="KW-1133">Transmembrane helix</keyword>
<keyword evidence="1" id="KW-0812">Transmembrane</keyword>
<dbReference type="EMBL" id="LSRX01001608">
    <property type="protein sequence ID" value="OLP78462.1"/>
    <property type="molecule type" value="Genomic_DNA"/>
</dbReference>
<dbReference type="InterPro" id="IPR011047">
    <property type="entry name" value="Quinoprotein_ADH-like_sf"/>
</dbReference>
<accession>A0A1Q9C6A4</accession>
<dbReference type="InterPro" id="IPR015943">
    <property type="entry name" value="WD40/YVTN_repeat-like_dom_sf"/>
</dbReference>
<keyword evidence="1" id="KW-0472">Membrane</keyword>
<protein>
    <submittedName>
        <fullName evidence="2">Uncharacterized protein</fullName>
    </submittedName>
</protein>
<evidence type="ECO:0000256" key="1">
    <source>
        <dbReference type="SAM" id="Phobius"/>
    </source>
</evidence>
<dbReference type="InterPro" id="IPR001680">
    <property type="entry name" value="WD40_rpt"/>
</dbReference>
<dbReference type="Pfam" id="PF00400">
    <property type="entry name" value="WD40"/>
    <property type="match status" value="2"/>
</dbReference>
<evidence type="ECO:0000313" key="3">
    <source>
        <dbReference type="Proteomes" id="UP000186817"/>
    </source>
</evidence>
<sequence length="234" mass="25448">MNPDDEGLGHCDTVEGLAWLPGEDRLFASGALDGHVKLAVALGDCTVRLVDLRSGRAVNTLSVVWGDPSMGHLYSGDPLPLRRFEAESPEAVGRPPEEWEYTRDARLEPYRFRREFAHEAAMAHRGAVRSVGALVVQVVVLVLVLVLVVAVAAAAVEVCFATEDTSDFSCLLSCGVDGKVRCWDPETGAPKKAKAEPPHTKRKVEANGMLLCAKYEEVTWRPEINVDCSTEVHG</sequence>
<keyword evidence="3" id="KW-1185">Reference proteome</keyword>
<feature type="transmembrane region" description="Helical" evidence="1">
    <location>
        <begin position="131"/>
        <end position="156"/>
    </location>
</feature>
<proteinExistence type="predicted"/>
<dbReference type="OrthoDB" id="361494at2759"/>
<dbReference type="AlphaFoldDB" id="A0A1Q9C6A4"/>
<comment type="caution">
    <text evidence="2">The sequence shown here is derived from an EMBL/GenBank/DDBJ whole genome shotgun (WGS) entry which is preliminary data.</text>
</comment>